<comment type="pathway">
    <text evidence="4">Protein modification; protein glycosylation.</text>
</comment>
<keyword evidence="6" id="KW-0328">Glycosyltransferase</keyword>
<comment type="similarity">
    <text evidence="5">Belongs to the STT3 family.</text>
</comment>
<dbReference type="PANTHER" id="PTHR13872">
    <property type="entry name" value="DOLICHYL-DIPHOSPHOOLIGOSACCHARIDE--PROTEIN GLYCOSYLTRANSFERASE SUBUNIT"/>
    <property type="match status" value="1"/>
</dbReference>
<dbReference type="AlphaFoldDB" id="A0A9Q1JYE4"/>
<keyword evidence="13" id="KW-0464">Manganese</keyword>
<name>A0A9Q1JYE4_9CARY</name>
<feature type="compositionally biased region" description="Basic and acidic residues" evidence="14">
    <location>
        <begin position="32"/>
        <end position="50"/>
    </location>
</feature>
<proteinExistence type="inferred from homology"/>
<comment type="subcellular location">
    <subcellularLocation>
        <location evidence="3">Endomembrane system</location>
        <topology evidence="3">Multi-pass membrane protein</topology>
    </subcellularLocation>
</comment>
<evidence type="ECO:0000256" key="3">
    <source>
        <dbReference type="ARBA" id="ARBA00004127"/>
    </source>
</evidence>
<protein>
    <submittedName>
        <fullName evidence="15">Uncharacterized protein</fullName>
    </submittedName>
</protein>
<keyword evidence="11" id="KW-1133">Transmembrane helix</keyword>
<sequence>MSSLFPTTLRSNDLLSIVTNFLHPPFILLGKPESDEKERARHQPKVEMAHRSSHHQNHRHLQALLEAGLQKQCAGENPARLRSPEQLLMTDMPAQREPAGTETVDQLSQNNRRPVKGNSAAPGDLRPSRFLWMVRIGGGVFPVIKEPDFLVNGDYRVDKGAALKMYDQARGVKIGNKNVKLEYLEEAFTTSNWIVRIYKVKPPNNRW</sequence>
<evidence type="ECO:0000256" key="1">
    <source>
        <dbReference type="ARBA" id="ARBA00001936"/>
    </source>
</evidence>
<comment type="caution">
    <text evidence="15">The sequence shown here is derived from an EMBL/GenBank/DDBJ whole genome shotgun (WGS) entry which is preliminary data.</text>
</comment>
<keyword evidence="10" id="KW-0460">Magnesium</keyword>
<evidence type="ECO:0000313" key="16">
    <source>
        <dbReference type="Proteomes" id="UP001153076"/>
    </source>
</evidence>
<evidence type="ECO:0000256" key="11">
    <source>
        <dbReference type="ARBA" id="ARBA00022989"/>
    </source>
</evidence>
<keyword evidence="9" id="KW-0479">Metal-binding</keyword>
<evidence type="ECO:0000256" key="5">
    <source>
        <dbReference type="ARBA" id="ARBA00010810"/>
    </source>
</evidence>
<dbReference type="GO" id="GO:0012505">
    <property type="term" value="C:endomembrane system"/>
    <property type="evidence" value="ECO:0007669"/>
    <property type="project" value="UniProtKB-SubCell"/>
</dbReference>
<comment type="cofactor">
    <cofactor evidence="1">
        <name>Mn(2+)</name>
        <dbReference type="ChEBI" id="CHEBI:29035"/>
    </cofactor>
</comment>
<dbReference type="PANTHER" id="PTHR13872:SF1">
    <property type="entry name" value="DOLICHYL-DIPHOSPHOOLIGOSACCHARIDE--PROTEIN GLYCOSYLTRANSFERASE SUBUNIT STT3B"/>
    <property type="match status" value="1"/>
</dbReference>
<evidence type="ECO:0000256" key="12">
    <source>
        <dbReference type="ARBA" id="ARBA00023136"/>
    </source>
</evidence>
<evidence type="ECO:0000313" key="15">
    <source>
        <dbReference type="EMBL" id="KAJ8433297.1"/>
    </source>
</evidence>
<evidence type="ECO:0000256" key="6">
    <source>
        <dbReference type="ARBA" id="ARBA00022676"/>
    </source>
</evidence>
<evidence type="ECO:0000256" key="8">
    <source>
        <dbReference type="ARBA" id="ARBA00022692"/>
    </source>
</evidence>
<organism evidence="15 16">
    <name type="scientific">Carnegiea gigantea</name>
    <dbReference type="NCBI Taxonomy" id="171969"/>
    <lineage>
        <taxon>Eukaryota</taxon>
        <taxon>Viridiplantae</taxon>
        <taxon>Streptophyta</taxon>
        <taxon>Embryophyta</taxon>
        <taxon>Tracheophyta</taxon>
        <taxon>Spermatophyta</taxon>
        <taxon>Magnoliopsida</taxon>
        <taxon>eudicotyledons</taxon>
        <taxon>Gunneridae</taxon>
        <taxon>Pentapetalae</taxon>
        <taxon>Caryophyllales</taxon>
        <taxon>Cactineae</taxon>
        <taxon>Cactaceae</taxon>
        <taxon>Cactoideae</taxon>
        <taxon>Echinocereeae</taxon>
        <taxon>Carnegiea</taxon>
    </lineage>
</organism>
<reference evidence="15" key="1">
    <citation type="submission" date="2022-04" db="EMBL/GenBank/DDBJ databases">
        <title>Carnegiea gigantea Genome sequencing and assembly v2.</title>
        <authorList>
            <person name="Copetti D."/>
            <person name="Sanderson M.J."/>
            <person name="Burquez A."/>
            <person name="Wojciechowski M.F."/>
        </authorList>
    </citation>
    <scope>NUCLEOTIDE SEQUENCE</scope>
    <source>
        <strain evidence="15">SGP5-SGP5p</strain>
        <tissue evidence="15">Aerial part</tissue>
    </source>
</reference>
<evidence type="ECO:0000256" key="2">
    <source>
        <dbReference type="ARBA" id="ARBA00001946"/>
    </source>
</evidence>
<gene>
    <name evidence="15" type="ORF">Cgig2_012865</name>
</gene>
<dbReference type="OrthoDB" id="10261066at2759"/>
<accession>A0A9Q1JYE4</accession>
<dbReference type="GO" id="GO:0046872">
    <property type="term" value="F:metal ion binding"/>
    <property type="evidence" value="ECO:0007669"/>
    <property type="project" value="UniProtKB-KW"/>
</dbReference>
<evidence type="ECO:0000256" key="10">
    <source>
        <dbReference type="ARBA" id="ARBA00022842"/>
    </source>
</evidence>
<dbReference type="InterPro" id="IPR003674">
    <property type="entry name" value="Oligo_trans_STT3"/>
</dbReference>
<evidence type="ECO:0000256" key="9">
    <source>
        <dbReference type="ARBA" id="ARBA00022723"/>
    </source>
</evidence>
<feature type="region of interest" description="Disordered" evidence="14">
    <location>
        <begin position="32"/>
        <end position="59"/>
    </location>
</feature>
<feature type="region of interest" description="Disordered" evidence="14">
    <location>
        <begin position="95"/>
        <end position="122"/>
    </location>
</feature>
<dbReference type="GO" id="GO:0016020">
    <property type="term" value="C:membrane"/>
    <property type="evidence" value="ECO:0007669"/>
    <property type="project" value="InterPro"/>
</dbReference>
<comment type="cofactor">
    <cofactor evidence="2">
        <name>Mg(2+)</name>
        <dbReference type="ChEBI" id="CHEBI:18420"/>
    </cofactor>
</comment>
<dbReference type="EMBL" id="JAKOGI010000550">
    <property type="protein sequence ID" value="KAJ8433297.1"/>
    <property type="molecule type" value="Genomic_DNA"/>
</dbReference>
<evidence type="ECO:0000256" key="14">
    <source>
        <dbReference type="SAM" id="MobiDB-lite"/>
    </source>
</evidence>
<evidence type="ECO:0000256" key="4">
    <source>
        <dbReference type="ARBA" id="ARBA00004922"/>
    </source>
</evidence>
<evidence type="ECO:0000256" key="13">
    <source>
        <dbReference type="ARBA" id="ARBA00023211"/>
    </source>
</evidence>
<feature type="compositionally biased region" description="Polar residues" evidence="14">
    <location>
        <begin position="103"/>
        <end position="112"/>
    </location>
</feature>
<keyword evidence="12" id="KW-0472">Membrane</keyword>
<dbReference type="Proteomes" id="UP001153076">
    <property type="component" value="Unassembled WGS sequence"/>
</dbReference>
<keyword evidence="7" id="KW-0808">Transferase</keyword>
<evidence type="ECO:0000256" key="7">
    <source>
        <dbReference type="ARBA" id="ARBA00022679"/>
    </source>
</evidence>
<keyword evidence="8" id="KW-0812">Transmembrane</keyword>
<dbReference type="GO" id="GO:0004576">
    <property type="term" value="F:oligosaccharyl transferase activity"/>
    <property type="evidence" value="ECO:0007669"/>
    <property type="project" value="InterPro"/>
</dbReference>
<keyword evidence="16" id="KW-1185">Reference proteome</keyword>